<evidence type="ECO:0000313" key="1">
    <source>
        <dbReference type="EMBL" id="KAF2274164.1"/>
    </source>
</evidence>
<sequence length="120" mass="13325">MKCKASWKTCYSEEEMLLCPACNEFQAEGVCQMVSQFMDIPSGTGDEDWEKLSVPVLSEDIWLVILQWLVSCTVLVPREGTSKPVSGPSLTHTRTHLNTISQPIFNLSVTVISSDTIKSD</sequence>
<dbReference type="EMBL" id="ML986505">
    <property type="protein sequence ID" value="KAF2274164.1"/>
    <property type="molecule type" value="Genomic_DNA"/>
</dbReference>
<reference evidence="1" key="1">
    <citation type="journal article" date="2020" name="Stud. Mycol.">
        <title>101 Dothideomycetes genomes: a test case for predicting lifestyles and emergence of pathogens.</title>
        <authorList>
            <person name="Haridas S."/>
            <person name="Albert R."/>
            <person name="Binder M."/>
            <person name="Bloem J."/>
            <person name="Labutti K."/>
            <person name="Salamov A."/>
            <person name="Andreopoulos B."/>
            <person name="Baker S."/>
            <person name="Barry K."/>
            <person name="Bills G."/>
            <person name="Bluhm B."/>
            <person name="Cannon C."/>
            <person name="Castanera R."/>
            <person name="Culley D."/>
            <person name="Daum C."/>
            <person name="Ezra D."/>
            <person name="Gonzalez J."/>
            <person name="Henrissat B."/>
            <person name="Kuo A."/>
            <person name="Liang C."/>
            <person name="Lipzen A."/>
            <person name="Lutzoni F."/>
            <person name="Magnuson J."/>
            <person name="Mondo S."/>
            <person name="Nolan M."/>
            <person name="Ohm R."/>
            <person name="Pangilinan J."/>
            <person name="Park H.-J."/>
            <person name="Ramirez L."/>
            <person name="Alfaro M."/>
            <person name="Sun H."/>
            <person name="Tritt A."/>
            <person name="Yoshinaga Y."/>
            <person name="Zwiers L.-H."/>
            <person name="Turgeon B."/>
            <person name="Goodwin S."/>
            <person name="Spatafora J."/>
            <person name="Crous P."/>
            <person name="Grigoriev I."/>
        </authorList>
    </citation>
    <scope>NUCLEOTIDE SEQUENCE</scope>
    <source>
        <strain evidence="1">CBS 379.55</strain>
    </source>
</reference>
<evidence type="ECO:0000313" key="2">
    <source>
        <dbReference type="Proteomes" id="UP000800097"/>
    </source>
</evidence>
<name>A0A6A6JD50_WESOR</name>
<gene>
    <name evidence="1" type="ORF">EI97DRAFT_137517</name>
</gene>
<dbReference type="RefSeq" id="XP_033651703.1">
    <property type="nucleotide sequence ID" value="XM_033793174.1"/>
</dbReference>
<protein>
    <submittedName>
        <fullName evidence="1">Uncharacterized protein</fullName>
    </submittedName>
</protein>
<feature type="non-terminal residue" evidence="1">
    <location>
        <position position="120"/>
    </location>
</feature>
<proteinExistence type="predicted"/>
<dbReference type="GeneID" id="54546349"/>
<accession>A0A6A6JD50</accession>
<organism evidence="1 2">
    <name type="scientific">Westerdykella ornata</name>
    <dbReference type="NCBI Taxonomy" id="318751"/>
    <lineage>
        <taxon>Eukaryota</taxon>
        <taxon>Fungi</taxon>
        <taxon>Dikarya</taxon>
        <taxon>Ascomycota</taxon>
        <taxon>Pezizomycotina</taxon>
        <taxon>Dothideomycetes</taxon>
        <taxon>Pleosporomycetidae</taxon>
        <taxon>Pleosporales</taxon>
        <taxon>Sporormiaceae</taxon>
        <taxon>Westerdykella</taxon>
    </lineage>
</organism>
<dbReference type="Proteomes" id="UP000800097">
    <property type="component" value="Unassembled WGS sequence"/>
</dbReference>
<keyword evidence="2" id="KW-1185">Reference proteome</keyword>
<dbReference type="AlphaFoldDB" id="A0A6A6JD50"/>